<feature type="active site" description="Proton donor" evidence="8">
    <location>
        <position position="443"/>
    </location>
</feature>
<evidence type="ECO:0000256" key="4">
    <source>
        <dbReference type="ARBA" id="ARBA00022729"/>
    </source>
</evidence>
<comment type="similarity">
    <text evidence="2">Belongs to the GMC oxidoreductase family.</text>
</comment>
<accession>A0A8H6Z7F0</accession>
<dbReference type="PROSITE" id="PS00624">
    <property type="entry name" value="GMC_OXRED_2"/>
    <property type="match status" value="1"/>
</dbReference>
<feature type="compositionally biased region" description="Basic and acidic residues" evidence="10">
    <location>
        <begin position="281"/>
        <end position="295"/>
    </location>
</feature>
<keyword evidence="4" id="KW-0732">Signal</keyword>
<evidence type="ECO:0000259" key="11">
    <source>
        <dbReference type="PROSITE" id="PS00624"/>
    </source>
</evidence>
<keyword evidence="3" id="KW-0285">Flavoprotein</keyword>
<name>A0A8H6Z7F0_9AGAR</name>
<dbReference type="InterPro" id="IPR007867">
    <property type="entry name" value="GMC_OxRtase_C"/>
</dbReference>
<dbReference type="Gene3D" id="3.50.50.60">
    <property type="entry name" value="FAD/NAD(P)-binding domain"/>
    <property type="match status" value="1"/>
</dbReference>
<dbReference type="GO" id="GO:0050660">
    <property type="term" value="F:flavin adenine dinucleotide binding"/>
    <property type="evidence" value="ECO:0007669"/>
    <property type="project" value="InterPro"/>
</dbReference>
<dbReference type="PANTHER" id="PTHR11552:SF201">
    <property type="entry name" value="GLUCOSE-METHANOL-CHOLINE OXIDOREDUCTASE N-TERMINAL DOMAIN-CONTAINING PROTEIN"/>
    <property type="match status" value="1"/>
</dbReference>
<evidence type="ECO:0000256" key="10">
    <source>
        <dbReference type="SAM" id="MobiDB-lite"/>
    </source>
</evidence>
<keyword evidence="7" id="KW-0325">Glycoprotein</keyword>
<reference evidence="12" key="1">
    <citation type="submission" date="2020-05" db="EMBL/GenBank/DDBJ databases">
        <title>Mycena genomes resolve the evolution of fungal bioluminescence.</title>
        <authorList>
            <person name="Tsai I.J."/>
        </authorList>
    </citation>
    <scope>NUCLEOTIDE SEQUENCE</scope>
    <source>
        <strain evidence="12">160909Yilan</strain>
    </source>
</reference>
<evidence type="ECO:0000313" key="12">
    <source>
        <dbReference type="EMBL" id="KAF7373920.1"/>
    </source>
</evidence>
<evidence type="ECO:0000256" key="9">
    <source>
        <dbReference type="PIRSR" id="PIRSR000137-2"/>
    </source>
</evidence>
<feature type="binding site" evidence="9">
    <location>
        <position position="176"/>
    </location>
    <ligand>
        <name>FAD</name>
        <dbReference type="ChEBI" id="CHEBI:57692"/>
    </ligand>
</feature>
<dbReference type="InterPro" id="IPR012132">
    <property type="entry name" value="GMC_OxRdtase"/>
</dbReference>
<evidence type="ECO:0000256" key="8">
    <source>
        <dbReference type="PIRSR" id="PIRSR000137-1"/>
    </source>
</evidence>
<dbReference type="EMBL" id="JACAZH010000003">
    <property type="protein sequence ID" value="KAF7373920.1"/>
    <property type="molecule type" value="Genomic_DNA"/>
</dbReference>
<comment type="caution">
    <text evidence="12">The sequence shown here is derived from an EMBL/GenBank/DDBJ whole genome shotgun (WGS) entry which is preliminary data.</text>
</comment>
<proteinExistence type="inferred from homology"/>
<dbReference type="PANTHER" id="PTHR11552">
    <property type="entry name" value="GLUCOSE-METHANOL-CHOLINE GMC OXIDOREDUCTASE"/>
    <property type="match status" value="1"/>
</dbReference>
<feature type="active site" description="Proton acceptor" evidence="8">
    <location>
        <position position="487"/>
    </location>
</feature>
<evidence type="ECO:0000256" key="3">
    <source>
        <dbReference type="ARBA" id="ARBA00022630"/>
    </source>
</evidence>
<keyword evidence="13" id="KW-1185">Reference proteome</keyword>
<comment type="cofactor">
    <cofactor evidence="1 9">
        <name>FAD</name>
        <dbReference type="ChEBI" id="CHEBI:57692"/>
    </cofactor>
</comment>
<dbReference type="Pfam" id="PF00732">
    <property type="entry name" value="GMC_oxred_N"/>
    <property type="match status" value="1"/>
</dbReference>
<dbReference type="GO" id="GO:0016614">
    <property type="term" value="F:oxidoreductase activity, acting on CH-OH group of donors"/>
    <property type="evidence" value="ECO:0007669"/>
    <property type="project" value="InterPro"/>
</dbReference>
<evidence type="ECO:0000256" key="6">
    <source>
        <dbReference type="ARBA" id="ARBA00023002"/>
    </source>
</evidence>
<feature type="binding site" evidence="9">
    <location>
        <position position="31"/>
    </location>
    <ligand>
        <name>FAD</name>
        <dbReference type="ChEBI" id="CHEBI:57692"/>
    </ligand>
</feature>
<feature type="domain" description="Glucose-methanol-choline oxidoreductase N-terminal" evidence="11">
    <location>
        <begin position="219"/>
        <end position="233"/>
    </location>
</feature>
<evidence type="ECO:0000256" key="7">
    <source>
        <dbReference type="ARBA" id="ARBA00023180"/>
    </source>
</evidence>
<gene>
    <name evidence="12" type="ORF">MSAN_00604400</name>
</gene>
<dbReference type="PIRSF" id="PIRSF000137">
    <property type="entry name" value="Alcohol_oxidase"/>
    <property type="match status" value="1"/>
</dbReference>
<dbReference type="OrthoDB" id="269227at2759"/>
<dbReference type="Proteomes" id="UP000623467">
    <property type="component" value="Unassembled WGS sequence"/>
</dbReference>
<dbReference type="SUPFAM" id="SSF51905">
    <property type="entry name" value="FAD/NAD(P)-binding domain"/>
    <property type="match status" value="1"/>
</dbReference>
<organism evidence="12 13">
    <name type="scientific">Mycena sanguinolenta</name>
    <dbReference type="NCBI Taxonomy" id="230812"/>
    <lineage>
        <taxon>Eukaryota</taxon>
        <taxon>Fungi</taxon>
        <taxon>Dikarya</taxon>
        <taxon>Basidiomycota</taxon>
        <taxon>Agaricomycotina</taxon>
        <taxon>Agaricomycetes</taxon>
        <taxon>Agaricomycetidae</taxon>
        <taxon>Agaricales</taxon>
        <taxon>Marasmiineae</taxon>
        <taxon>Mycenaceae</taxon>
        <taxon>Mycena</taxon>
    </lineage>
</organism>
<keyword evidence="5 9" id="KW-0274">FAD</keyword>
<evidence type="ECO:0000256" key="5">
    <source>
        <dbReference type="ARBA" id="ARBA00022827"/>
    </source>
</evidence>
<feature type="region of interest" description="Disordered" evidence="10">
    <location>
        <begin position="281"/>
        <end position="301"/>
    </location>
</feature>
<sequence>MLGDTEVDWGYKLTPQAALDGRVVPYPRGFVLGGSSAISESCTGLISRPFALIGAKITWFVGPALPLDDPLRWWQSEKYTVVDSRDATEYDATHHSTAGLHHIGLPVAQSDLDQRVIQSLSDEFLFNSSINSGKPIGFGWFPVSVKDGARNSAVSSYLAQAYLARPNLHVLVKAHVTRVLQTGASDAGPVFRAVEFVQNGDVSFKYTVTAAKEVILSAGAVGTPAILLHSGIGDAKVLEGLGIKSTLNLPDVGRNLSEHTLSAISWEVNSKDTFEAFTRDSAGKEAAEKQWRDSKTSPLSTPPCTQVGFLRLPKSHSILSTTADPAAGPNTPHIELIFLNGFFGPPPPTGNYLTVAFACVTPTSLGSITLASNDPLAHPIIDPKLLGTEIDRVTMREAFRATRKFVTGPGFKDYIVRELSAEVPDTDEGIDAYLKATTAVEFHGTGTAKMSAKDAKDGVVNPDLLVKGAVGLRIVDASVFPFIPSAHTMLPIYALAERASDLIKAVHKI</sequence>
<evidence type="ECO:0000256" key="1">
    <source>
        <dbReference type="ARBA" id="ARBA00001974"/>
    </source>
</evidence>
<dbReference type="InterPro" id="IPR036188">
    <property type="entry name" value="FAD/NAD-bd_sf"/>
</dbReference>
<keyword evidence="6" id="KW-0560">Oxidoreductase</keyword>
<dbReference type="Pfam" id="PF05199">
    <property type="entry name" value="GMC_oxred_C"/>
    <property type="match status" value="1"/>
</dbReference>
<evidence type="ECO:0000313" key="13">
    <source>
        <dbReference type="Proteomes" id="UP000623467"/>
    </source>
</evidence>
<protein>
    <submittedName>
        <fullName evidence="12">GMC oxidoreductase</fullName>
    </submittedName>
</protein>
<dbReference type="Gene3D" id="3.30.560.10">
    <property type="entry name" value="Glucose Oxidase, domain 3"/>
    <property type="match status" value="1"/>
</dbReference>
<dbReference type="AlphaFoldDB" id="A0A8H6Z7F0"/>
<dbReference type="SUPFAM" id="SSF54373">
    <property type="entry name" value="FAD-linked reductases, C-terminal domain"/>
    <property type="match status" value="1"/>
</dbReference>
<evidence type="ECO:0000256" key="2">
    <source>
        <dbReference type="ARBA" id="ARBA00010790"/>
    </source>
</evidence>
<dbReference type="InterPro" id="IPR000172">
    <property type="entry name" value="GMC_OxRdtase_N"/>
</dbReference>